<evidence type="ECO:0000256" key="5">
    <source>
        <dbReference type="ARBA" id="ARBA00023004"/>
    </source>
</evidence>
<keyword evidence="3" id="KW-0949">S-adenosyl-L-methionine</keyword>
<gene>
    <name evidence="10" type="primary">rsad2</name>
    <name evidence="10" type="ORF">LAWI1_G002217</name>
</gene>
<evidence type="ECO:0000256" key="2">
    <source>
        <dbReference type="ARBA" id="ARBA00022485"/>
    </source>
</evidence>
<dbReference type="Pfam" id="PF04055">
    <property type="entry name" value="Radical_SAM"/>
    <property type="match status" value="1"/>
</dbReference>
<keyword evidence="8" id="KW-0732">Signal</keyword>
<evidence type="ECO:0000256" key="7">
    <source>
        <dbReference type="ARBA" id="ARBA00023118"/>
    </source>
</evidence>
<protein>
    <submittedName>
        <fullName evidence="10">Radical S-adenosyl methionine domain-containing protein</fullName>
    </submittedName>
</protein>
<dbReference type="InterPro" id="IPR058240">
    <property type="entry name" value="rSAM_sf"/>
</dbReference>
<accession>A0A559MHR2</accession>
<feature type="chain" id="PRO_5022200633" evidence="8">
    <location>
        <begin position="21"/>
        <end position="350"/>
    </location>
</feature>
<keyword evidence="6" id="KW-0411">Iron-sulfur</keyword>
<dbReference type="PANTHER" id="PTHR21339">
    <property type="entry name" value="RADICAL S-ADENOSYL METHIONINE DOMAIN-CONTAINING PROTEIN 2"/>
    <property type="match status" value="1"/>
</dbReference>
<evidence type="ECO:0000259" key="9">
    <source>
        <dbReference type="PROSITE" id="PS51918"/>
    </source>
</evidence>
<evidence type="ECO:0000256" key="1">
    <source>
        <dbReference type="ARBA" id="ARBA00001966"/>
    </source>
</evidence>
<dbReference type="PANTHER" id="PTHR21339:SF0">
    <property type="entry name" value="S-ADENOSYLMETHIONINE-DEPENDENT NUCLEOTIDE DEHYDRATASE RSAD2"/>
    <property type="match status" value="1"/>
</dbReference>
<comment type="cofactor">
    <cofactor evidence="1">
        <name>[4Fe-4S] cluster</name>
        <dbReference type="ChEBI" id="CHEBI:49883"/>
    </cofactor>
</comment>
<dbReference type="AlphaFoldDB" id="A0A559MHR2"/>
<evidence type="ECO:0000313" key="10">
    <source>
        <dbReference type="EMBL" id="TVY92502.1"/>
    </source>
</evidence>
<dbReference type="EMBL" id="QGML01000305">
    <property type="protein sequence ID" value="TVY92502.1"/>
    <property type="molecule type" value="Genomic_DNA"/>
</dbReference>
<dbReference type="InterPro" id="IPR007197">
    <property type="entry name" value="rSAM"/>
</dbReference>
<feature type="domain" description="Radical SAM core" evidence="9">
    <location>
        <begin position="44"/>
        <end position="268"/>
    </location>
</feature>
<comment type="caution">
    <text evidence="10">The sequence shown here is derived from an EMBL/GenBank/DDBJ whole genome shotgun (WGS) entry which is preliminary data.</text>
</comment>
<evidence type="ECO:0000313" key="11">
    <source>
        <dbReference type="Proteomes" id="UP000315522"/>
    </source>
</evidence>
<dbReference type="CDD" id="cd01335">
    <property type="entry name" value="Radical_SAM"/>
    <property type="match status" value="1"/>
</dbReference>
<dbReference type="SUPFAM" id="SSF102114">
    <property type="entry name" value="Radical SAM enzymes"/>
    <property type="match status" value="1"/>
</dbReference>
<name>A0A559MHR2_9HELO</name>
<dbReference type="GO" id="GO:0046872">
    <property type="term" value="F:metal ion binding"/>
    <property type="evidence" value="ECO:0007669"/>
    <property type="project" value="UniProtKB-KW"/>
</dbReference>
<dbReference type="PROSITE" id="PS51918">
    <property type="entry name" value="RADICAL_SAM"/>
    <property type="match status" value="1"/>
</dbReference>
<dbReference type="NCBIfam" id="NF038283">
    <property type="entry name" value="viperin_w_prok"/>
    <property type="match status" value="1"/>
</dbReference>
<dbReference type="GO" id="GO:0003824">
    <property type="term" value="F:catalytic activity"/>
    <property type="evidence" value="ECO:0007669"/>
    <property type="project" value="InterPro"/>
</dbReference>
<dbReference type="Proteomes" id="UP000315522">
    <property type="component" value="Unassembled WGS sequence"/>
</dbReference>
<keyword evidence="2" id="KW-0004">4Fe-4S</keyword>
<evidence type="ECO:0000256" key="3">
    <source>
        <dbReference type="ARBA" id="ARBA00022691"/>
    </source>
</evidence>
<evidence type="ECO:0000256" key="4">
    <source>
        <dbReference type="ARBA" id="ARBA00022723"/>
    </source>
</evidence>
<keyword evidence="4" id="KW-0479">Metal-binding</keyword>
<reference evidence="10 11" key="1">
    <citation type="submission" date="2018-05" db="EMBL/GenBank/DDBJ databases">
        <title>Genome sequencing and assembly of the regulated plant pathogen Lachnellula willkommii and related sister species for the development of diagnostic species identification markers.</title>
        <authorList>
            <person name="Giroux E."/>
            <person name="Bilodeau G."/>
        </authorList>
    </citation>
    <scope>NUCLEOTIDE SEQUENCE [LARGE SCALE GENOMIC DNA]</scope>
    <source>
        <strain evidence="10 11">CBS 172.35</strain>
    </source>
</reference>
<proteinExistence type="predicted"/>
<evidence type="ECO:0000256" key="6">
    <source>
        <dbReference type="ARBA" id="ARBA00023014"/>
    </source>
</evidence>
<feature type="signal peptide" evidence="8">
    <location>
        <begin position="1"/>
        <end position="20"/>
    </location>
</feature>
<dbReference type="InterPro" id="IPR013785">
    <property type="entry name" value="Aldolase_TIM"/>
</dbReference>
<evidence type="ECO:0000256" key="8">
    <source>
        <dbReference type="SAM" id="SignalP"/>
    </source>
</evidence>
<organism evidence="10 11">
    <name type="scientific">Lachnellula willkommii</name>
    <dbReference type="NCBI Taxonomy" id="215461"/>
    <lineage>
        <taxon>Eukaryota</taxon>
        <taxon>Fungi</taxon>
        <taxon>Dikarya</taxon>
        <taxon>Ascomycota</taxon>
        <taxon>Pezizomycotina</taxon>
        <taxon>Leotiomycetes</taxon>
        <taxon>Helotiales</taxon>
        <taxon>Lachnaceae</taxon>
        <taxon>Lachnellula</taxon>
    </lineage>
</organism>
<sequence length="350" mass="39883">MVYLAVLSVLVATLLLGIYAYRHSTPSRPPSILPTSPSLNKEDDIIPVSVNYFFTRKCNADYKFCFHTAKTSYTLPLRKAQSGLRLLAEAGMKKINFAGGEPFLYEEYLGKLCRYCKEDLGLESVSIVSNGTKVTESWLKEYGSAVDILAISCDSTNLDTNKDIGRKDRDSGKAFDNVQNLFQIKEWCQQYGIRFKLNTVVCSLNWQESMAEMVEKLDPFRWKVFQVLVVAGENENDTRKRDATKLVITDAQFEYFCSRHKHLKCMIPEPNKAMKSSYLLIDEYMRFLDKGDGDEKVSDPIIKVGVQKAIKQVRWDQEEFHNRGGVYDWNSAAEKTNSCAGVSGDKKLEW</sequence>
<keyword evidence="7" id="KW-0051">Antiviral defense</keyword>
<keyword evidence="5" id="KW-0408">Iron</keyword>
<keyword evidence="11" id="KW-1185">Reference proteome</keyword>
<dbReference type="GO" id="GO:0051539">
    <property type="term" value="F:4 iron, 4 sulfur cluster binding"/>
    <property type="evidence" value="ECO:0007669"/>
    <property type="project" value="UniProtKB-KW"/>
</dbReference>
<dbReference type="Gene3D" id="3.20.20.70">
    <property type="entry name" value="Aldolase class I"/>
    <property type="match status" value="1"/>
</dbReference>
<dbReference type="GO" id="GO:0051607">
    <property type="term" value="P:defense response to virus"/>
    <property type="evidence" value="ECO:0007669"/>
    <property type="project" value="UniProtKB-KW"/>
</dbReference>
<dbReference type="InterPro" id="IPR051196">
    <property type="entry name" value="RSAD2/Viperin_antiviral"/>
</dbReference>